<dbReference type="InterPro" id="IPR036188">
    <property type="entry name" value="FAD/NAD-bd_sf"/>
</dbReference>
<dbReference type="Proteomes" id="UP000294901">
    <property type="component" value="Unassembled WGS sequence"/>
</dbReference>
<name>A0A4R6JR06_9ACTN</name>
<dbReference type="PANTHER" id="PTHR43422:SF3">
    <property type="entry name" value="THIAMINE THIAZOLE SYNTHASE"/>
    <property type="match status" value="1"/>
</dbReference>
<protein>
    <submittedName>
        <fullName evidence="2">2-polyprenyl-6-methoxyphenol hydroxylase-like FAD-dependent oxidoreductase</fullName>
    </submittedName>
</protein>
<dbReference type="SUPFAM" id="SSF51905">
    <property type="entry name" value="FAD/NAD(P)-binding domain"/>
    <property type="match status" value="1"/>
</dbReference>
<dbReference type="AlphaFoldDB" id="A0A4R6JR06"/>
<evidence type="ECO:0000259" key="1">
    <source>
        <dbReference type="Pfam" id="PF01494"/>
    </source>
</evidence>
<dbReference type="Gene3D" id="3.50.50.60">
    <property type="entry name" value="FAD/NAD(P)-binding domain"/>
    <property type="match status" value="1"/>
</dbReference>
<comment type="caution">
    <text evidence="2">The sequence shown here is derived from an EMBL/GenBank/DDBJ whole genome shotgun (WGS) entry which is preliminary data.</text>
</comment>
<dbReference type="Pfam" id="PF01494">
    <property type="entry name" value="FAD_binding_3"/>
    <property type="match status" value="1"/>
</dbReference>
<accession>A0A4R6JR06</accession>
<organism evidence="2 3">
    <name type="scientific">Paractinoplanes brasiliensis</name>
    <dbReference type="NCBI Taxonomy" id="52695"/>
    <lineage>
        <taxon>Bacteria</taxon>
        <taxon>Bacillati</taxon>
        <taxon>Actinomycetota</taxon>
        <taxon>Actinomycetes</taxon>
        <taxon>Micromonosporales</taxon>
        <taxon>Micromonosporaceae</taxon>
        <taxon>Paractinoplanes</taxon>
    </lineage>
</organism>
<sequence>MVVIGAGMAGLAAARVLSERFEQVVVLDRDELPDEPAPRRGVPQGSQPHILLAGGMRTFNELFPGFEDELIAAGGTRFDTGLGLCSYRMGRRWPSAPTGVSLVAATRPLIESIVRARVAALPGVKIRDRVAVSALTGSAAGVTGVTLDDGETMEADLVVDCTGRGARSDRWLTALGLATPAQVEVKVGVAYTSRLYRRGPGDLPDWSALFVLPTPPGESLSGLAIPVEGDRWLTAIGGWHVTEPPADAEAFERHARGLPDPIMGELLDRVEPISDDLVTTRFPASRRRLFEDLTDPPSGYVALGDAICSFNPIYGQGMTCAAQSAIALGRALDQHGKRAARPYYTAVAAVVDVPWSFAVGGDFSFPGTTGPRPRGFALRRWFSRRIALASQIDSGVNAAFARVQHLIDPPAVLTRPAFVLRVLRMARKRKRGSGPVR</sequence>
<proteinExistence type="predicted"/>
<dbReference type="PANTHER" id="PTHR43422">
    <property type="entry name" value="THIAMINE THIAZOLE SYNTHASE"/>
    <property type="match status" value="1"/>
</dbReference>
<keyword evidence="3" id="KW-1185">Reference proteome</keyword>
<evidence type="ECO:0000313" key="3">
    <source>
        <dbReference type="Proteomes" id="UP000294901"/>
    </source>
</evidence>
<gene>
    <name evidence="2" type="ORF">C8E87_2093</name>
</gene>
<reference evidence="2 3" key="1">
    <citation type="submission" date="2019-03" db="EMBL/GenBank/DDBJ databases">
        <title>Sequencing the genomes of 1000 actinobacteria strains.</title>
        <authorList>
            <person name="Klenk H.-P."/>
        </authorList>
    </citation>
    <scope>NUCLEOTIDE SEQUENCE [LARGE SCALE GENOMIC DNA]</scope>
    <source>
        <strain evidence="2 3">DSM 43805</strain>
    </source>
</reference>
<dbReference type="GO" id="GO:0071949">
    <property type="term" value="F:FAD binding"/>
    <property type="evidence" value="ECO:0007669"/>
    <property type="project" value="InterPro"/>
</dbReference>
<dbReference type="InterPro" id="IPR002938">
    <property type="entry name" value="FAD-bd"/>
</dbReference>
<dbReference type="EMBL" id="SNWR01000001">
    <property type="protein sequence ID" value="TDO38437.1"/>
    <property type="molecule type" value="Genomic_DNA"/>
</dbReference>
<evidence type="ECO:0000313" key="2">
    <source>
        <dbReference type="EMBL" id="TDO38437.1"/>
    </source>
</evidence>
<feature type="domain" description="FAD-binding" evidence="1">
    <location>
        <begin position="2"/>
        <end position="167"/>
    </location>
</feature>